<dbReference type="CDD" id="cd11558">
    <property type="entry name" value="W2_eIF2B_epsilon"/>
    <property type="match status" value="1"/>
</dbReference>
<evidence type="ECO:0000256" key="4">
    <source>
        <dbReference type="ARBA" id="ARBA00044144"/>
    </source>
</evidence>
<evidence type="ECO:0000256" key="6">
    <source>
        <dbReference type="ARBA" id="ARBA00046432"/>
    </source>
</evidence>
<dbReference type="InterPro" id="IPR005835">
    <property type="entry name" value="NTP_transferase_dom"/>
</dbReference>
<dbReference type="InterPro" id="IPR003307">
    <property type="entry name" value="W2_domain"/>
</dbReference>
<dbReference type="Gene3D" id="2.160.10.10">
    <property type="entry name" value="Hexapeptide repeat proteins"/>
    <property type="match status" value="1"/>
</dbReference>
<evidence type="ECO:0000256" key="1">
    <source>
        <dbReference type="ARBA" id="ARBA00004514"/>
    </source>
</evidence>
<dbReference type="GO" id="GO:0031369">
    <property type="term" value="F:translation initiation factor binding"/>
    <property type="evidence" value="ECO:0007669"/>
    <property type="project" value="InterPro"/>
</dbReference>
<comment type="subcellular location">
    <subcellularLocation>
        <location evidence="1">Cytoplasm</location>
        <location evidence="1">Cytosol</location>
    </subcellularLocation>
</comment>
<gene>
    <name evidence="9" type="ORF">CTEN210_05159</name>
</gene>
<dbReference type="SMART" id="SM00515">
    <property type="entry name" value="eIF5C"/>
    <property type="match status" value="1"/>
</dbReference>
<feature type="region of interest" description="Disordered" evidence="7">
    <location>
        <begin position="765"/>
        <end position="793"/>
    </location>
</feature>
<feature type="domain" description="W2" evidence="8">
    <location>
        <begin position="593"/>
        <end position="779"/>
    </location>
</feature>
<dbReference type="SUPFAM" id="SSF48371">
    <property type="entry name" value="ARM repeat"/>
    <property type="match status" value="1"/>
</dbReference>
<reference evidence="9 10" key="1">
    <citation type="journal article" date="2021" name="Sci. Rep.">
        <title>The genome of the diatom Chaetoceros tenuissimus carries an ancient integrated fragment of an extant virus.</title>
        <authorList>
            <person name="Hongo Y."/>
            <person name="Kimura K."/>
            <person name="Takaki Y."/>
            <person name="Yoshida Y."/>
            <person name="Baba S."/>
            <person name="Kobayashi G."/>
            <person name="Nagasaki K."/>
            <person name="Hano T."/>
            <person name="Tomaru Y."/>
        </authorList>
    </citation>
    <scope>NUCLEOTIDE SEQUENCE [LARGE SCALE GENOMIC DNA]</scope>
    <source>
        <strain evidence="9 10">NIES-3715</strain>
    </source>
</reference>
<proteinExistence type="inferred from homology"/>
<dbReference type="InterPro" id="IPR051956">
    <property type="entry name" value="eIF2B_epsilon"/>
</dbReference>
<evidence type="ECO:0000256" key="5">
    <source>
        <dbReference type="ARBA" id="ARBA00044345"/>
    </source>
</evidence>
<dbReference type="Pfam" id="PF02020">
    <property type="entry name" value="W2"/>
    <property type="match status" value="1"/>
</dbReference>
<dbReference type="GO" id="GO:0005851">
    <property type="term" value="C:eukaryotic translation initiation factor 2B complex"/>
    <property type="evidence" value="ECO:0007669"/>
    <property type="project" value="TreeGrafter"/>
</dbReference>
<evidence type="ECO:0000313" key="10">
    <source>
        <dbReference type="Proteomes" id="UP001054902"/>
    </source>
</evidence>
<evidence type="ECO:0000313" key="9">
    <source>
        <dbReference type="EMBL" id="GFH48683.1"/>
    </source>
</evidence>
<feature type="compositionally biased region" description="Low complexity" evidence="7">
    <location>
        <begin position="462"/>
        <end position="477"/>
    </location>
</feature>
<dbReference type="AlphaFoldDB" id="A0AAD3CMH3"/>
<evidence type="ECO:0000256" key="3">
    <source>
        <dbReference type="ARBA" id="ARBA00022490"/>
    </source>
</evidence>
<dbReference type="InterPro" id="IPR056764">
    <property type="entry name" value="LbH_EIF2B3/5"/>
</dbReference>
<evidence type="ECO:0000259" key="8">
    <source>
        <dbReference type="PROSITE" id="PS51363"/>
    </source>
</evidence>
<dbReference type="PROSITE" id="PS51363">
    <property type="entry name" value="W2"/>
    <property type="match status" value="1"/>
</dbReference>
<keyword evidence="9" id="KW-0396">Initiation factor</keyword>
<comment type="similarity">
    <text evidence="2">Belongs to the eIF-2B gamma/epsilon subunits family.</text>
</comment>
<feature type="compositionally biased region" description="Acidic residues" evidence="7">
    <location>
        <begin position="561"/>
        <end position="581"/>
    </location>
</feature>
<dbReference type="GO" id="GO:0005085">
    <property type="term" value="F:guanyl-nucleotide exchange factor activity"/>
    <property type="evidence" value="ECO:0007669"/>
    <property type="project" value="InterPro"/>
</dbReference>
<sequence>MGGGDDNKRESKLQAVLLADSFLNTFQPITLDKVTPKVLCPLNNVALLDYGIEFLAGAGVEELFVFCATSGDTVEEYVQKSNWTSSINVKCVKDSSVTNAGDALRYLDKLNVIRSDSQADPFILMTGDVITNVDIVPAIEEHKRRYKKDNTAIMTVLMKEVGGWGVEEDQNGEIISHSSSIRSVSDDLFIALNTASPAGNRILSYDSNPGNTSSTKIPTSFFAANAQIELRNDLLDTGIYICSPDVLARFSDEFDFLEISKFISNIVAEEEEGLQNKIFASILKSNEYAARIHDLRTYHAVSRDLLKRWCYPIVPDNQPTGYDKIYRYEMQRHMMYVEQKGKEKLGRCTSLKGPGMIGSFSKVGNETSIHGTVIGNSCLIGDGVSITDAHIWDNVTIEDGATICEAVLCNDCVIKKGAVIPKGCVIGRGCVIDENIELPEFSRITIFEDKDDDDDFSDFGDDSSSSSDSSSDGSNSESSDDSIEENKKKVLPVLKSGILGVNGKGRLWKANYEDFEVFDEDSDVDSDDEEDVEKRTKLIIEAQSIGFDPTSVFSQRKQSQLEEDGFSDDEADDNKSEDDSEGGFKDDWNLDEDGTLITGRQEGVNVIEDLKNICLEHEVTTPIENLRIELNSYKFSQNASFGDCVTGAMLAIFERLDLKAGTGAAGLVTSFKAELKHWGELFEKLCHTVDEEKSLIKAIETAAISGGVVGDVLSKEPSFRLVLQTLHTEDIISDEAVLAWAASASEADDENPRKKLFTQQQTQDFIEWVEEDSDDDSDDDSSSSGSESDGDSD</sequence>
<feature type="region of interest" description="Disordered" evidence="7">
    <location>
        <begin position="551"/>
        <end position="590"/>
    </location>
</feature>
<accession>A0AAD3CMH3</accession>
<feature type="compositionally biased region" description="Acidic residues" evidence="7">
    <location>
        <begin position="767"/>
        <end position="781"/>
    </location>
</feature>
<dbReference type="SUPFAM" id="SSF53448">
    <property type="entry name" value="Nucleotide-diphospho-sugar transferases"/>
    <property type="match status" value="1"/>
</dbReference>
<name>A0AAD3CMH3_9STRA</name>
<comment type="caution">
    <text evidence="9">The sequence shown here is derived from an EMBL/GenBank/DDBJ whole genome shotgun (WGS) entry which is preliminary data.</text>
</comment>
<dbReference type="InterPro" id="IPR044123">
    <property type="entry name" value="W2_eIF2B_epsilon"/>
</dbReference>
<evidence type="ECO:0000256" key="2">
    <source>
        <dbReference type="ARBA" id="ARBA00007878"/>
    </source>
</evidence>
<keyword evidence="3" id="KW-0963">Cytoplasm</keyword>
<evidence type="ECO:0000256" key="7">
    <source>
        <dbReference type="SAM" id="MobiDB-lite"/>
    </source>
</evidence>
<dbReference type="Pfam" id="PF00483">
    <property type="entry name" value="NTP_transferase"/>
    <property type="match status" value="1"/>
</dbReference>
<dbReference type="GO" id="GO:0003743">
    <property type="term" value="F:translation initiation factor activity"/>
    <property type="evidence" value="ECO:0007669"/>
    <property type="project" value="UniProtKB-KW"/>
</dbReference>
<comment type="subunit">
    <text evidence="6">Component of the translation initiation factor 2B (eIF2B) complex which is a heterodecamer of two sets of five different subunits: alpha, beta, gamma, delta and epsilon. Subunits alpha, beta and delta comprise a regulatory subcomplex and subunits epsilon and gamma comprise a catalytic subcomplex. Within the complex, the hexameric regulatory complex resides at the center, with the two heterodimeric catalytic subcomplexes bound on opposite sides.</text>
</comment>
<feature type="region of interest" description="Disordered" evidence="7">
    <location>
        <begin position="455"/>
        <end position="486"/>
    </location>
</feature>
<dbReference type="InterPro" id="IPR029044">
    <property type="entry name" value="Nucleotide-diphossugar_trans"/>
</dbReference>
<organism evidence="9 10">
    <name type="scientific">Chaetoceros tenuissimus</name>
    <dbReference type="NCBI Taxonomy" id="426638"/>
    <lineage>
        <taxon>Eukaryota</taxon>
        <taxon>Sar</taxon>
        <taxon>Stramenopiles</taxon>
        <taxon>Ochrophyta</taxon>
        <taxon>Bacillariophyta</taxon>
        <taxon>Coscinodiscophyceae</taxon>
        <taxon>Chaetocerotophycidae</taxon>
        <taxon>Chaetocerotales</taxon>
        <taxon>Chaetocerotaceae</taxon>
        <taxon>Chaetoceros</taxon>
    </lineage>
</organism>
<dbReference type="Pfam" id="PF25084">
    <property type="entry name" value="LbH_EIF2B"/>
    <property type="match status" value="1"/>
</dbReference>
<keyword evidence="10" id="KW-1185">Reference proteome</keyword>
<dbReference type="InterPro" id="IPR016024">
    <property type="entry name" value="ARM-type_fold"/>
</dbReference>
<dbReference type="Gene3D" id="1.25.40.180">
    <property type="match status" value="1"/>
</dbReference>
<dbReference type="PANTHER" id="PTHR45887:SF1">
    <property type="entry name" value="TRANSLATION INITIATION FACTOR EIF-2B SUBUNIT EPSILON"/>
    <property type="match status" value="1"/>
</dbReference>
<dbReference type="PANTHER" id="PTHR45887">
    <property type="entry name" value="TRANSLATION INITIATION FACTOR EIF-2B SUBUNIT EPSILON"/>
    <property type="match status" value="1"/>
</dbReference>
<dbReference type="Gene3D" id="3.90.550.10">
    <property type="entry name" value="Spore Coat Polysaccharide Biosynthesis Protein SpsA, Chain A"/>
    <property type="match status" value="1"/>
</dbReference>
<dbReference type="EMBL" id="BLLK01000029">
    <property type="protein sequence ID" value="GFH48683.1"/>
    <property type="molecule type" value="Genomic_DNA"/>
</dbReference>
<dbReference type="Proteomes" id="UP001054902">
    <property type="component" value="Unassembled WGS sequence"/>
</dbReference>
<keyword evidence="9" id="KW-0648">Protein biosynthesis</keyword>
<protein>
    <recommendedName>
        <fullName evidence="4">Translation initiation factor eIF2B subunit epsilon</fullName>
    </recommendedName>
    <alternativeName>
        <fullName evidence="5">eIF2B GDP-GTP exchange factor subunit epsilon</fullName>
    </alternativeName>
</protein>